<dbReference type="Proteomes" id="UP000324222">
    <property type="component" value="Unassembled WGS sequence"/>
</dbReference>
<name>A0A5B7CRC4_PORTR</name>
<feature type="compositionally biased region" description="Gly residues" evidence="1">
    <location>
        <begin position="52"/>
        <end position="61"/>
    </location>
</feature>
<accession>A0A5B7CRC4</accession>
<keyword evidence="3" id="KW-1185">Reference proteome</keyword>
<proteinExistence type="predicted"/>
<evidence type="ECO:0000313" key="2">
    <source>
        <dbReference type="EMBL" id="MPC10033.1"/>
    </source>
</evidence>
<dbReference type="AlphaFoldDB" id="A0A5B7CRC4"/>
<organism evidence="2 3">
    <name type="scientific">Portunus trituberculatus</name>
    <name type="common">Swimming crab</name>
    <name type="synonym">Neptunus trituberculatus</name>
    <dbReference type="NCBI Taxonomy" id="210409"/>
    <lineage>
        <taxon>Eukaryota</taxon>
        <taxon>Metazoa</taxon>
        <taxon>Ecdysozoa</taxon>
        <taxon>Arthropoda</taxon>
        <taxon>Crustacea</taxon>
        <taxon>Multicrustacea</taxon>
        <taxon>Malacostraca</taxon>
        <taxon>Eumalacostraca</taxon>
        <taxon>Eucarida</taxon>
        <taxon>Decapoda</taxon>
        <taxon>Pleocyemata</taxon>
        <taxon>Brachyura</taxon>
        <taxon>Eubrachyura</taxon>
        <taxon>Portunoidea</taxon>
        <taxon>Portunidae</taxon>
        <taxon>Portuninae</taxon>
        <taxon>Portunus</taxon>
    </lineage>
</organism>
<gene>
    <name evidence="2" type="ORF">E2C01_002658</name>
</gene>
<reference evidence="2 3" key="1">
    <citation type="submission" date="2019-05" db="EMBL/GenBank/DDBJ databases">
        <title>Another draft genome of Portunus trituberculatus and its Hox gene families provides insights of decapod evolution.</title>
        <authorList>
            <person name="Jeong J.-H."/>
            <person name="Song I."/>
            <person name="Kim S."/>
            <person name="Choi T."/>
            <person name="Kim D."/>
            <person name="Ryu S."/>
            <person name="Kim W."/>
        </authorList>
    </citation>
    <scope>NUCLEOTIDE SEQUENCE [LARGE SCALE GENOMIC DNA]</scope>
    <source>
        <tissue evidence="2">Muscle</tissue>
    </source>
</reference>
<sequence>MRWEEAATLGCSASSVLMEANQAAGKSLSQQAEEEDDGEREDDDKGTNTNQGWGGGSGVKGYSGKEQDPPVATWHFVARREGPKGRPWRPINSRDGHWGS</sequence>
<evidence type="ECO:0000313" key="3">
    <source>
        <dbReference type="Proteomes" id="UP000324222"/>
    </source>
</evidence>
<feature type="compositionally biased region" description="Acidic residues" evidence="1">
    <location>
        <begin position="32"/>
        <end position="44"/>
    </location>
</feature>
<feature type="region of interest" description="Disordered" evidence="1">
    <location>
        <begin position="22"/>
        <end position="100"/>
    </location>
</feature>
<dbReference type="EMBL" id="VSRR010000097">
    <property type="protein sequence ID" value="MPC10033.1"/>
    <property type="molecule type" value="Genomic_DNA"/>
</dbReference>
<protein>
    <submittedName>
        <fullName evidence="2">Uncharacterized protein</fullName>
    </submittedName>
</protein>
<comment type="caution">
    <text evidence="2">The sequence shown here is derived from an EMBL/GenBank/DDBJ whole genome shotgun (WGS) entry which is preliminary data.</text>
</comment>
<evidence type="ECO:0000256" key="1">
    <source>
        <dbReference type="SAM" id="MobiDB-lite"/>
    </source>
</evidence>